<name>A0A9P6PTK5_9FUNG</name>
<reference evidence="6" key="1">
    <citation type="journal article" date="2020" name="Fungal Divers.">
        <title>Resolving the Mortierellaceae phylogeny through synthesis of multi-gene phylogenetics and phylogenomics.</title>
        <authorList>
            <person name="Vandepol N."/>
            <person name="Liber J."/>
            <person name="Desiro A."/>
            <person name="Na H."/>
            <person name="Kennedy M."/>
            <person name="Barry K."/>
            <person name="Grigoriev I.V."/>
            <person name="Miller A.N."/>
            <person name="O'Donnell K."/>
            <person name="Stajich J.E."/>
            <person name="Bonito G."/>
        </authorList>
    </citation>
    <scope>NUCLEOTIDE SEQUENCE</scope>
    <source>
        <strain evidence="6">KOD948</strain>
    </source>
</reference>
<feature type="domain" description="Protein kinase" evidence="5">
    <location>
        <begin position="31"/>
        <end position="204"/>
    </location>
</feature>
<dbReference type="InterPro" id="IPR000719">
    <property type="entry name" value="Prot_kinase_dom"/>
</dbReference>
<protein>
    <submittedName>
        <fullName evidence="6">MAPK protein hog1</fullName>
    </submittedName>
</protein>
<accession>A0A9P6PTK5</accession>
<dbReference type="Gene3D" id="3.30.200.20">
    <property type="entry name" value="Phosphorylase Kinase, domain 1"/>
    <property type="match status" value="1"/>
</dbReference>
<dbReference type="InterPro" id="IPR050117">
    <property type="entry name" value="MAPK"/>
</dbReference>
<dbReference type="PANTHER" id="PTHR24055">
    <property type="entry name" value="MITOGEN-ACTIVATED PROTEIN KINASE"/>
    <property type="match status" value="1"/>
</dbReference>
<dbReference type="SUPFAM" id="SSF56112">
    <property type="entry name" value="Protein kinase-like (PK-like)"/>
    <property type="match status" value="1"/>
</dbReference>
<dbReference type="Proteomes" id="UP000726737">
    <property type="component" value="Unassembled WGS sequence"/>
</dbReference>
<keyword evidence="1" id="KW-0418">Kinase</keyword>
<dbReference type="OrthoDB" id="2412916at2759"/>
<evidence type="ECO:0000313" key="6">
    <source>
        <dbReference type="EMBL" id="KAG0251757.1"/>
    </source>
</evidence>
<organism evidence="6 7">
    <name type="scientific">Mortierella polycephala</name>
    <dbReference type="NCBI Taxonomy" id="41804"/>
    <lineage>
        <taxon>Eukaryota</taxon>
        <taxon>Fungi</taxon>
        <taxon>Fungi incertae sedis</taxon>
        <taxon>Mucoromycota</taxon>
        <taxon>Mortierellomycotina</taxon>
        <taxon>Mortierellomycetes</taxon>
        <taxon>Mortierellales</taxon>
        <taxon>Mortierellaceae</taxon>
        <taxon>Mortierella</taxon>
    </lineage>
</organism>
<dbReference type="GO" id="GO:0004674">
    <property type="term" value="F:protein serine/threonine kinase activity"/>
    <property type="evidence" value="ECO:0007669"/>
    <property type="project" value="UniProtKB-KW"/>
</dbReference>
<gene>
    <name evidence="6" type="primary">HOG1_1</name>
    <name evidence="6" type="ORF">BG011_007384</name>
</gene>
<evidence type="ECO:0000256" key="3">
    <source>
        <dbReference type="ARBA" id="ARBA00022840"/>
    </source>
</evidence>
<evidence type="ECO:0000256" key="1">
    <source>
        <dbReference type="ARBA" id="ARBA00022527"/>
    </source>
</evidence>
<comment type="caution">
    <text evidence="6">The sequence shown here is derived from an EMBL/GenBank/DDBJ whole genome shotgun (WGS) entry which is preliminary data.</text>
</comment>
<evidence type="ECO:0000256" key="2">
    <source>
        <dbReference type="ARBA" id="ARBA00022741"/>
    </source>
</evidence>
<feature type="binding site" evidence="4">
    <location>
        <position position="61"/>
    </location>
    <ligand>
        <name>ATP</name>
        <dbReference type="ChEBI" id="CHEBI:30616"/>
    </ligand>
</feature>
<keyword evidence="2 4" id="KW-0547">Nucleotide-binding</keyword>
<dbReference type="InterPro" id="IPR017441">
    <property type="entry name" value="Protein_kinase_ATP_BS"/>
</dbReference>
<proteinExistence type="predicted"/>
<keyword evidence="1" id="KW-0723">Serine/threonine-protein kinase</keyword>
<evidence type="ECO:0000256" key="4">
    <source>
        <dbReference type="PROSITE-ProRule" id="PRU10141"/>
    </source>
</evidence>
<evidence type="ECO:0000259" key="5">
    <source>
        <dbReference type="SMART" id="SM00220"/>
    </source>
</evidence>
<dbReference type="PROSITE" id="PS00107">
    <property type="entry name" value="PROTEIN_KINASE_ATP"/>
    <property type="match status" value="1"/>
</dbReference>
<dbReference type="AlphaFoldDB" id="A0A9P6PTK5"/>
<keyword evidence="7" id="KW-1185">Reference proteome</keyword>
<dbReference type="InterPro" id="IPR011009">
    <property type="entry name" value="Kinase-like_dom_sf"/>
</dbReference>
<dbReference type="Gene3D" id="1.10.510.10">
    <property type="entry name" value="Transferase(Phosphotransferase) domain 1"/>
    <property type="match status" value="1"/>
</dbReference>
<dbReference type="SMART" id="SM00220">
    <property type="entry name" value="S_TKc"/>
    <property type="match status" value="1"/>
</dbReference>
<keyword evidence="1" id="KW-0808">Transferase</keyword>
<dbReference type="EMBL" id="JAAAJA010000568">
    <property type="protein sequence ID" value="KAG0251757.1"/>
    <property type="molecule type" value="Genomic_DNA"/>
</dbReference>
<evidence type="ECO:0000313" key="7">
    <source>
        <dbReference type="Proteomes" id="UP000726737"/>
    </source>
</evidence>
<keyword evidence="3 4" id="KW-0067">ATP-binding</keyword>
<sequence>MRSRFQGDKKSDSGHGSIRKVIHFWEVATRYVDLQPVGMGAFGLVCSANDELASRPVAIKKVMKSFSTAVLAKRPYRELKQLKHLKHGNVWIDSTIIGILRRTTWLNLWLQGYFVTVTWNRPTSSIDPSAFGKAVHLVLLVDIWNVGCIFAEMLEGKALFPGKDHVNQFSVIIELLGTPLSPDDVIQTVGSKNSLPEREKIPLTTKFPHSDSVGMCSKLVL</sequence>
<dbReference type="GO" id="GO:0005524">
    <property type="term" value="F:ATP binding"/>
    <property type="evidence" value="ECO:0007669"/>
    <property type="project" value="UniProtKB-UniRule"/>
</dbReference>